<proteinExistence type="predicted"/>
<keyword evidence="2" id="KW-1185">Reference proteome</keyword>
<name>A0AAV2M2P0_KNICA</name>
<protein>
    <submittedName>
        <fullName evidence="1">Uncharacterized protein</fullName>
    </submittedName>
</protein>
<dbReference type="EMBL" id="OZ035827">
    <property type="protein sequence ID" value="CAL1607536.1"/>
    <property type="molecule type" value="Genomic_DNA"/>
</dbReference>
<dbReference type="AlphaFoldDB" id="A0AAV2M2P0"/>
<reference evidence="1 2" key="1">
    <citation type="submission" date="2024-04" db="EMBL/GenBank/DDBJ databases">
        <authorList>
            <person name="Waldvogel A.-M."/>
            <person name="Schoenle A."/>
        </authorList>
    </citation>
    <scope>NUCLEOTIDE SEQUENCE [LARGE SCALE GENOMIC DNA]</scope>
</reference>
<evidence type="ECO:0000313" key="2">
    <source>
        <dbReference type="Proteomes" id="UP001497482"/>
    </source>
</evidence>
<organism evidence="1 2">
    <name type="scientific">Knipowitschia caucasica</name>
    <name type="common">Caucasian dwarf goby</name>
    <name type="synonym">Pomatoschistus caucasicus</name>
    <dbReference type="NCBI Taxonomy" id="637954"/>
    <lineage>
        <taxon>Eukaryota</taxon>
        <taxon>Metazoa</taxon>
        <taxon>Chordata</taxon>
        <taxon>Craniata</taxon>
        <taxon>Vertebrata</taxon>
        <taxon>Euteleostomi</taxon>
        <taxon>Actinopterygii</taxon>
        <taxon>Neopterygii</taxon>
        <taxon>Teleostei</taxon>
        <taxon>Neoteleostei</taxon>
        <taxon>Acanthomorphata</taxon>
        <taxon>Gobiaria</taxon>
        <taxon>Gobiiformes</taxon>
        <taxon>Gobioidei</taxon>
        <taxon>Gobiidae</taxon>
        <taxon>Gobiinae</taxon>
        <taxon>Knipowitschia</taxon>
    </lineage>
</organism>
<dbReference type="Proteomes" id="UP001497482">
    <property type="component" value="Chromosome 5"/>
</dbReference>
<sequence length="209" mass="22711">MLVQDVCWQADVLLQQLVCCNATCCAADVLVAADVCRSAGVVLQAAQCCCSGRVFEQTCCRSRRVFDADVLWLADRRCWSQQRVIVADVFVAAACCLSRRVGAAGCLLQAGVLSQQTCLSQQTFVRCKTCCAAGVAVCQQRLLLAADSVCLLDVLLQQTLLQKVKEDVFLLQTGVVAEAVLLSKRVCQQACFLHRRVFVGSKRVVESVV</sequence>
<accession>A0AAV2M2P0</accession>
<evidence type="ECO:0000313" key="1">
    <source>
        <dbReference type="EMBL" id="CAL1607536.1"/>
    </source>
</evidence>
<gene>
    <name evidence="1" type="ORF">KC01_LOCUS34571</name>
</gene>